<gene>
    <name evidence="2" type="ORF">GCM10010357_40290</name>
</gene>
<dbReference type="InterPro" id="IPR001387">
    <property type="entry name" value="Cro/C1-type_HTH"/>
</dbReference>
<protein>
    <submittedName>
        <fullName evidence="2">Helix-turn-helix transcriptional regulator</fullName>
    </submittedName>
</protein>
<evidence type="ECO:0000313" key="3">
    <source>
        <dbReference type="Proteomes" id="UP001500879"/>
    </source>
</evidence>
<evidence type="ECO:0000259" key="1">
    <source>
        <dbReference type="PROSITE" id="PS50943"/>
    </source>
</evidence>
<feature type="domain" description="HTH cro/C1-type" evidence="1">
    <location>
        <begin position="20"/>
        <end position="76"/>
    </location>
</feature>
<name>A0ABN0YWM0_9ACTN</name>
<sequence>MSAVPSSSAQAAREALAGRLKEIRRDARLTGHELAVRCGWHKAKSSRIENARTAPSDDDIRAWCTACGAEDQAADLIAANRAVESMYVQWRRLHRKKTLRQIQESRVPLHERTRLFRVYSSDVVPGFLQTEGYATAVLQSVASLRELRDDIPEAVAARLARARVLREGGHRFVMLVEEAVLRYQMGDKETMAGQLEHLLSVMSLPSVSLGVIPSRGRRPIWAVETFSVYDDEQVFVELLTARVTVTAPGEVRDYLKTFDGLRQRAVYGGRARALIASAIEALA</sequence>
<evidence type="ECO:0000313" key="2">
    <source>
        <dbReference type="EMBL" id="GAA0414961.1"/>
    </source>
</evidence>
<dbReference type="InterPro" id="IPR010982">
    <property type="entry name" value="Lambda_DNA-bd_dom_sf"/>
</dbReference>
<proteinExistence type="predicted"/>
<dbReference type="EMBL" id="BAAABX010000047">
    <property type="protein sequence ID" value="GAA0414961.1"/>
    <property type="molecule type" value="Genomic_DNA"/>
</dbReference>
<dbReference type="RefSeq" id="WP_344026304.1">
    <property type="nucleotide sequence ID" value="NZ_BAAABX010000047.1"/>
</dbReference>
<dbReference type="Proteomes" id="UP001500879">
    <property type="component" value="Unassembled WGS sequence"/>
</dbReference>
<keyword evidence="3" id="KW-1185">Reference proteome</keyword>
<dbReference type="Pfam" id="PF13560">
    <property type="entry name" value="HTH_31"/>
    <property type="match status" value="1"/>
</dbReference>
<dbReference type="PROSITE" id="PS50943">
    <property type="entry name" value="HTH_CROC1"/>
    <property type="match status" value="1"/>
</dbReference>
<dbReference type="Pfam" id="PF19054">
    <property type="entry name" value="DUF5753"/>
    <property type="match status" value="1"/>
</dbReference>
<dbReference type="SUPFAM" id="SSF47413">
    <property type="entry name" value="lambda repressor-like DNA-binding domains"/>
    <property type="match status" value="1"/>
</dbReference>
<accession>A0ABN0YWM0</accession>
<dbReference type="CDD" id="cd00093">
    <property type="entry name" value="HTH_XRE"/>
    <property type="match status" value="1"/>
</dbReference>
<comment type="caution">
    <text evidence="2">The sequence shown here is derived from an EMBL/GenBank/DDBJ whole genome shotgun (WGS) entry which is preliminary data.</text>
</comment>
<reference evidence="2 3" key="1">
    <citation type="journal article" date="2019" name="Int. J. Syst. Evol. Microbiol.">
        <title>The Global Catalogue of Microorganisms (GCM) 10K type strain sequencing project: providing services to taxonomists for standard genome sequencing and annotation.</title>
        <authorList>
            <consortium name="The Broad Institute Genomics Platform"/>
            <consortium name="The Broad Institute Genome Sequencing Center for Infectious Disease"/>
            <person name="Wu L."/>
            <person name="Ma J."/>
        </authorList>
    </citation>
    <scope>NUCLEOTIDE SEQUENCE [LARGE SCALE GENOMIC DNA]</scope>
    <source>
        <strain evidence="2 3">JCM 4788</strain>
    </source>
</reference>
<organism evidence="2 3">
    <name type="scientific">Streptomyces luteireticuli</name>
    <dbReference type="NCBI Taxonomy" id="173858"/>
    <lineage>
        <taxon>Bacteria</taxon>
        <taxon>Bacillati</taxon>
        <taxon>Actinomycetota</taxon>
        <taxon>Actinomycetes</taxon>
        <taxon>Kitasatosporales</taxon>
        <taxon>Streptomycetaceae</taxon>
        <taxon>Streptomyces</taxon>
    </lineage>
</organism>
<dbReference type="Gene3D" id="1.10.260.40">
    <property type="entry name" value="lambda repressor-like DNA-binding domains"/>
    <property type="match status" value="1"/>
</dbReference>
<dbReference type="InterPro" id="IPR043917">
    <property type="entry name" value="DUF5753"/>
</dbReference>
<dbReference type="SMART" id="SM00530">
    <property type="entry name" value="HTH_XRE"/>
    <property type="match status" value="1"/>
</dbReference>